<dbReference type="EMBL" id="MHCT01000023">
    <property type="protein sequence ID" value="OGY25695.1"/>
    <property type="molecule type" value="Genomic_DNA"/>
</dbReference>
<evidence type="ECO:0000259" key="7">
    <source>
        <dbReference type="Pfam" id="PF01923"/>
    </source>
</evidence>
<accession>A0A1G1WDC3</accession>
<evidence type="ECO:0000256" key="2">
    <source>
        <dbReference type="ARBA" id="ARBA00011233"/>
    </source>
</evidence>
<reference evidence="8 9" key="1">
    <citation type="journal article" date="2016" name="Nat. Commun.">
        <title>Thousands of microbial genomes shed light on interconnected biogeochemical processes in an aquifer system.</title>
        <authorList>
            <person name="Anantharaman K."/>
            <person name="Brown C.T."/>
            <person name="Hug L.A."/>
            <person name="Sharon I."/>
            <person name="Castelle C.J."/>
            <person name="Probst A.J."/>
            <person name="Thomas B.C."/>
            <person name="Singh A."/>
            <person name="Wilkins M.J."/>
            <person name="Karaoz U."/>
            <person name="Brodie E.L."/>
            <person name="Williams K.H."/>
            <person name="Hubbard S.S."/>
            <person name="Banfield J.F."/>
        </authorList>
    </citation>
    <scope>NUCLEOTIDE SEQUENCE [LARGE SCALE GENOMIC DNA]</scope>
</reference>
<keyword evidence="6" id="KW-0169">Cobalamin biosynthesis</keyword>
<keyword evidence="3 6" id="KW-0808">Transferase</keyword>
<dbReference type="UniPathway" id="UPA00148">
    <property type="reaction ID" value="UER00233"/>
</dbReference>
<comment type="subunit">
    <text evidence="2">Homotrimer.</text>
</comment>
<protein>
    <recommendedName>
        <fullName evidence="6">Corrinoid adenosyltransferase</fullName>
        <ecNumber evidence="6">2.5.1.17</ecNumber>
    </recommendedName>
    <alternativeName>
        <fullName evidence="6">Cob(II)alamin adenosyltransferase</fullName>
    </alternativeName>
    <alternativeName>
        <fullName evidence="6">Cob(II)yrinic acid a,c-diamide adenosyltransferase</fullName>
    </alternativeName>
    <alternativeName>
        <fullName evidence="6">Cobinamide/cobalamin adenosyltransferase</fullName>
    </alternativeName>
</protein>
<comment type="caution">
    <text evidence="8">The sequence shown here is derived from an EMBL/GenBank/DDBJ whole genome shotgun (WGS) entry which is preliminary data.</text>
</comment>
<dbReference type="AlphaFoldDB" id="A0A1G1WDC3"/>
<name>A0A1G1WDC3_9BACT</name>
<dbReference type="NCBIfam" id="TIGR00636">
    <property type="entry name" value="PduO_Nterm"/>
    <property type="match status" value="1"/>
</dbReference>
<dbReference type="GO" id="GO:0009236">
    <property type="term" value="P:cobalamin biosynthetic process"/>
    <property type="evidence" value="ECO:0007669"/>
    <property type="project" value="UniProtKB-UniRule"/>
</dbReference>
<sequence length="189" mass="21622">MKNEKKVKIYTRKGDTGETSLIFGERVSKDHQRIKAYGSIDELNAALGLAVSTIKNGKLYKLLQNIQNELFNVGAELASPRKLKKKTNKYYQLEQSKILELESIIDLYNENLPPLRSFILPSGTITSSALHLARTVCRRAERETVPLSKQEKINPNILIYLNRLSDLLFVLARYVNKKSKISDTLWKKD</sequence>
<evidence type="ECO:0000313" key="9">
    <source>
        <dbReference type="Proteomes" id="UP000177588"/>
    </source>
</evidence>
<dbReference type="STRING" id="1802597.A2Z24_00980"/>
<dbReference type="EC" id="2.5.1.17" evidence="6"/>
<keyword evidence="4 6" id="KW-0547">Nucleotide-binding</keyword>
<proteinExistence type="inferred from homology"/>
<comment type="pathway">
    <text evidence="6">Cofactor biosynthesis; adenosylcobalamin biosynthesis; adenosylcobalamin from cob(II)yrinate a,c-diamide: step 2/7.</text>
</comment>
<dbReference type="InterPro" id="IPR029499">
    <property type="entry name" value="PduO-typ"/>
</dbReference>
<dbReference type="FunFam" id="1.20.1200.10:FF:000001">
    <property type="entry name" value="Cob(I)yrinic acid a,c-diamide adenosyltransferase"/>
    <property type="match status" value="1"/>
</dbReference>
<dbReference type="GO" id="GO:0005524">
    <property type="term" value="F:ATP binding"/>
    <property type="evidence" value="ECO:0007669"/>
    <property type="project" value="UniProtKB-UniRule"/>
</dbReference>
<dbReference type="InterPro" id="IPR016030">
    <property type="entry name" value="CblAdoTrfase-like"/>
</dbReference>
<keyword evidence="5 6" id="KW-0067">ATP-binding</keyword>
<dbReference type="InterPro" id="IPR036451">
    <property type="entry name" value="CblAdoTrfase-like_sf"/>
</dbReference>
<evidence type="ECO:0000256" key="4">
    <source>
        <dbReference type="ARBA" id="ARBA00022741"/>
    </source>
</evidence>
<dbReference type="PANTHER" id="PTHR12213">
    <property type="entry name" value="CORRINOID ADENOSYLTRANSFERASE"/>
    <property type="match status" value="1"/>
</dbReference>
<dbReference type="Gene3D" id="1.20.1200.10">
    <property type="entry name" value="Cobalamin adenosyltransferase-like"/>
    <property type="match status" value="1"/>
</dbReference>
<gene>
    <name evidence="8" type="ORF">A2Z24_00980</name>
</gene>
<comment type="catalytic activity">
    <reaction evidence="6">
        <text>2 cob(II)alamin + reduced [electron-transfer flavoprotein] + 2 ATP = 2 adenosylcob(III)alamin + 2 triphosphate + oxidized [electron-transfer flavoprotein] + 3 H(+)</text>
        <dbReference type="Rhea" id="RHEA:28671"/>
        <dbReference type="Rhea" id="RHEA-COMP:10685"/>
        <dbReference type="Rhea" id="RHEA-COMP:10686"/>
        <dbReference type="ChEBI" id="CHEBI:15378"/>
        <dbReference type="ChEBI" id="CHEBI:16304"/>
        <dbReference type="ChEBI" id="CHEBI:18036"/>
        <dbReference type="ChEBI" id="CHEBI:18408"/>
        <dbReference type="ChEBI" id="CHEBI:30616"/>
        <dbReference type="ChEBI" id="CHEBI:57692"/>
        <dbReference type="ChEBI" id="CHEBI:58307"/>
        <dbReference type="EC" id="2.5.1.17"/>
    </reaction>
</comment>
<dbReference type="Pfam" id="PF01923">
    <property type="entry name" value="Cob_adeno_trans"/>
    <property type="match status" value="1"/>
</dbReference>
<evidence type="ECO:0000256" key="6">
    <source>
        <dbReference type="RuleBase" id="RU366026"/>
    </source>
</evidence>
<evidence type="ECO:0000256" key="5">
    <source>
        <dbReference type="ARBA" id="ARBA00022840"/>
    </source>
</evidence>
<evidence type="ECO:0000256" key="3">
    <source>
        <dbReference type="ARBA" id="ARBA00022679"/>
    </source>
</evidence>
<dbReference type="PANTHER" id="PTHR12213:SF0">
    <property type="entry name" value="CORRINOID ADENOSYLTRANSFERASE MMAB"/>
    <property type="match status" value="1"/>
</dbReference>
<dbReference type="GO" id="GO:0008817">
    <property type="term" value="F:corrinoid adenosyltransferase activity"/>
    <property type="evidence" value="ECO:0007669"/>
    <property type="project" value="UniProtKB-UniRule"/>
</dbReference>
<comment type="similarity">
    <text evidence="1 6">Belongs to the Cob(I)alamin adenosyltransferase family.</text>
</comment>
<organism evidence="8 9">
    <name type="scientific">Candidatus Woykebacteria bacterium RBG_16_44_10</name>
    <dbReference type="NCBI Taxonomy" id="1802597"/>
    <lineage>
        <taxon>Bacteria</taxon>
        <taxon>Candidatus Woykeibacteriota</taxon>
    </lineage>
</organism>
<dbReference type="SUPFAM" id="SSF89028">
    <property type="entry name" value="Cobalamin adenosyltransferase-like"/>
    <property type="match status" value="1"/>
</dbReference>
<feature type="domain" description="Cobalamin adenosyltransferase-like" evidence="7">
    <location>
        <begin position="9"/>
        <end position="175"/>
    </location>
</feature>
<evidence type="ECO:0000313" key="8">
    <source>
        <dbReference type="EMBL" id="OGY25695.1"/>
    </source>
</evidence>
<dbReference type="Proteomes" id="UP000177588">
    <property type="component" value="Unassembled WGS sequence"/>
</dbReference>
<comment type="catalytic activity">
    <reaction evidence="6">
        <text>2 cob(II)yrinate a,c diamide + reduced [electron-transfer flavoprotein] + 2 ATP = 2 adenosylcob(III)yrinate a,c-diamide + 2 triphosphate + oxidized [electron-transfer flavoprotein] + 3 H(+)</text>
        <dbReference type="Rhea" id="RHEA:11528"/>
        <dbReference type="Rhea" id="RHEA-COMP:10685"/>
        <dbReference type="Rhea" id="RHEA-COMP:10686"/>
        <dbReference type="ChEBI" id="CHEBI:15378"/>
        <dbReference type="ChEBI" id="CHEBI:18036"/>
        <dbReference type="ChEBI" id="CHEBI:30616"/>
        <dbReference type="ChEBI" id="CHEBI:57692"/>
        <dbReference type="ChEBI" id="CHEBI:58307"/>
        <dbReference type="ChEBI" id="CHEBI:58503"/>
        <dbReference type="ChEBI" id="CHEBI:58537"/>
        <dbReference type="EC" id="2.5.1.17"/>
    </reaction>
</comment>
<evidence type="ECO:0000256" key="1">
    <source>
        <dbReference type="ARBA" id="ARBA00007487"/>
    </source>
</evidence>